<gene>
    <name evidence="9" type="ORF">CLV71_102427</name>
</gene>
<keyword evidence="6 7" id="KW-0472">Membrane</keyword>
<organism evidence="9 10">
    <name type="scientific">Actinophytocola oryzae</name>
    <dbReference type="NCBI Taxonomy" id="502181"/>
    <lineage>
        <taxon>Bacteria</taxon>
        <taxon>Bacillati</taxon>
        <taxon>Actinomycetota</taxon>
        <taxon>Actinomycetes</taxon>
        <taxon>Pseudonocardiales</taxon>
        <taxon>Pseudonocardiaceae</taxon>
    </lineage>
</organism>
<evidence type="ECO:0000256" key="3">
    <source>
        <dbReference type="ARBA" id="ARBA00022475"/>
    </source>
</evidence>
<dbReference type="PANTHER" id="PTHR30151">
    <property type="entry name" value="ALKANE SULFONATE ABC TRANSPORTER-RELATED, MEMBRANE SUBUNIT"/>
    <property type="match status" value="1"/>
</dbReference>
<evidence type="ECO:0000256" key="4">
    <source>
        <dbReference type="ARBA" id="ARBA00022692"/>
    </source>
</evidence>
<accession>A0A4R7W1C6</accession>
<dbReference type="PANTHER" id="PTHR30151:SF20">
    <property type="entry name" value="ABC TRANSPORTER PERMEASE PROTEIN HI_0355-RELATED"/>
    <property type="match status" value="1"/>
</dbReference>
<proteinExistence type="inferred from homology"/>
<evidence type="ECO:0000313" key="10">
    <source>
        <dbReference type="Proteomes" id="UP000294927"/>
    </source>
</evidence>
<keyword evidence="4 7" id="KW-0812">Transmembrane</keyword>
<feature type="transmembrane region" description="Helical" evidence="7">
    <location>
        <begin position="26"/>
        <end position="47"/>
    </location>
</feature>
<feature type="domain" description="ABC transmembrane type-1" evidence="8">
    <location>
        <begin position="78"/>
        <end position="258"/>
    </location>
</feature>
<keyword evidence="3" id="KW-1003">Cell membrane</keyword>
<keyword evidence="5 7" id="KW-1133">Transmembrane helix</keyword>
<evidence type="ECO:0000256" key="5">
    <source>
        <dbReference type="ARBA" id="ARBA00022989"/>
    </source>
</evidence>
<dbReference type="GO" id="GO:0055085">
    <property type="term" value="P:transmembrane transport"/>
    <property type="evidence" value="ECO:0007669"/>
    <property type="project" value="InterPro"/>
</dbReference>
<evidence type="ECO:0000256" key="2">
    <source>
        <dbReference type="ARBA" id="ARBA00022448"/>
    </source>
</evidence>
<dbReference type="SUPFAM" id="SSF161098">
    <property type="entry name" value="MetI-like"/>
    <property type="match status" value="1"/>
</dbReference>
<dbReference type="OrthoDB" id="3173654at2"/>
<feature type="transmembrane region" description="Helical" evidence="7">
    <location>
        <begin position="240"/>
        <end position="261"/>
    </location>
</feature>
<dbReference type="CDD" id="cd06261">
    <property type="entry name" value="TM_PBP2"/>
    <property type="match status" value="1"/>
</dbReference>
<dbReference type="RefSeq" id="WP_133901609.1">
    <property type="nucleotide sequence ID" value="NZ_SOCP01000002.1"/>
</dbReference>
<dbReference type="InterPro" id="IPR000515">
    <property type="entry name" value="MetI-like"/>
</dbReference>
<feature type="transmembrane region" description="Helical" evidence="7">
    <location>
        <begin position="84"/>
        <end position="105"/>
    </location>
</feature>
<evidence type="ECO:0000313" key="9">
    <source>
        <dbReference type="EMBL" id="TDV56360.1"/>
    </source>
</evidence>
<comment type="similarity">
    <text evidence="7">Belongs to the binding-protein-dependent transport system permease family.</text>
</comment>
<name>A0A4R7W1C6_9PSEU</name>
<dbReference type="Proteomes" id="UP000294927">
    <property type="component" value="Unassembled WGS sequence"/>
</dbReference>
<feature type="transmembrane region" description="Helical" evidence="7">
    <location>
        <begin position="117"/>
        <end position="138"/>
    </location>
</feature>
<dbReference type="Gene3D" id="1.10.3720.10">
    <property type="entry name" value="MetI-like"/>
    <property type="match status" value="1"/>
</dbReference>
<evidence type="ECO:0000259" key="8">
    <source>
        <dbReference type="PROSITE" id="PS50928"/>
    </source>
</evidence>
<feature type="transmembrane region" description="Helical" evidence="7">
    <location>
        <begin position="208"/>
        <end position="228"/>
    </location>
</feature>
<keyword evidence="10" id="KW-1185">Reference proteome</keyword>
<evidence type="ECO:0000256" key="1">
    <source>
        <dbReference type="ARBA" id="ARBA00004651"/>
    </source>
</evidence>
<dbReference type="InterPro" id="IPR035906">
    <property type="entry name" value="MetI-like_sf"/>
</dbReference>
<dbReference type="PROSITE" id="PS50928">
    <property type="entry name" value="ABC_TM1"/>
    <property type="match status" value="1"/>
</dbReference>
<dbReference type="AlphaFoldDB" id="A0A4R7W1C6"/>
<evidence type="ECO:0000256" key="6">
    <source>
        <dbReference type="ARBA" id="ARBA00023136"/>
    </source>
</evidence>
<protein>
    <submittedName>
        <fullName evidence="9">NitT/TauT family transport system permease protein</fullName>
    </submittedName>
</protein>
<dbReference type="EMBL" id="SOCP01000002">
    <property type="protein sequence ID" value="TDV56360.1"/>
    <property type="molecule type" value="Genomic_DNA"/>
</dbReference>
<feature type="transmembrane region" description="Helical" evidence="7">
    <location>
        <begin position="144"/>
        <end position="163"/>
    </location>
</feature>
<dbReference type="Pfam" id="PF00528">
    <property type="entry name" value="BPD_transp_1"/>
    <property type="match status" value="1"/>
</dbReference>
<comment type="caution">
    <text evidence="9">The sequence shown here is derived from an EMBL/GenBank/DDBJ whole genome shotgun (WGS) entry which is preliminary data.</text>
</comment>
<comment type="subcellular location">
    <subcellularLocation>
        <location evidence="1 7">Cell membrane</location>
        <topology evidence="1 7">Multi-pass membrane protein</topology>
    </subcellularLocation>
</comment>
<keyword evidence="2 7" id="KW-0813">Transport</keyword>
<evidence type="ECO:0000256" key="7">
    <source>
        <dbReference type="RuleBase" id="RU363032"/>
    </source>
</evidence>
<sequence>MTAVLRRPVQADPAVPPAPRRRRHRLVLGGGLILALLAVWEIAALAAPRTRFYLSSPTDVVATLGTLTGDGTFWSLHVLTTARGFAAGWAIAVVAGIGLGVLMGWSRAIRETLEPFVFVLNAVPRVALIPLLVVWLGYGFAYQVTVVALWSVFPVLLDTIAGVRDAKASLVRMARVFGASPGQVLVTVALPGSVPLVMAGVRQALSHAITGVVGAEIWASAAGIGWVIADAAQTVQVERIIAAVVLVAVAGAVLNELLGVLERRLTRWKEPV</sequence>
<dbReference type="GO" id="GO:0005886">
    <property type="term" value="C:plasma membrane"/>
    <property type="evidence" value="ECO:0007669"/>
    <property type="project" value="UniProtKB-SubCell"/>
</dbReference>
<reference evidence="9 10" key="1">
    <citation type="submission" date="2019-03" db="EMBL/GenBank/DDBJ databases">
        <title>Genomic Encyclopedia of Archaeal and Bacterial Type Strains, Phase II (KMG-II): from individual species to whole genera.</title>
        <authorList>
            <person name="Goeker M."/>
        </authorList>
    </citation>
    <scope>NUCLEOTIDE SEQUENCE [LARGE SCALE GENOMIC DNA]</scope>
    <source>
        <strain evidence="9 10">DSM 45499</strain>
    </source>
</reference>